<dbReference type="EMBL" id="JABBWE010000020">
    <property type="protein sequence ID" value="KAG1795962.1"/>
    <property type="molecule type" value="Genomic_DNA"/>
</dbReference>
<accession>A0A9P7AT06</accession>
<protein>
    <submittedName>
        <fullName evidence="1">Uncharacterized protein</fullName>
    </submittedName>
</protein>
<evidence type="ECO:0000313" key="1">
    <source>
        <dbReference type="EMBL" id="KAG1795962.1"/>
    </source>
</evidence>
<proteinExistence type="predicted"/>
<dbReference type="OrthoDB" id="2699631at2759"/>
<name>A0A9P7AT06_9AGAM</name>
<evidence type="ECO:0000313" key="2">
    <source>
        <dbReference type="Proteomes" id="UP000719766"/>
    </source>
</evidence>
<sequence length="116" mass="12707">MDSQERSTTQEERLIFTCPHIFTRPRTYPTFASNALMLSSSEQTPMKSLVVPLTAGPDLGWHNNAHLDIRCLNRTSAMVPNARHPFNGMDVDLDFSSPSTPSAATPTVSFALSQAA</sequence>
<comment type="caution">
    <text evidence="1">The sequence shown here is derived from an EMBL/GenBank/DDBJ whole genome shotgun (WGS) entry which is preliminary data.</text>
</comment>
<dbReference type="GeneID" id="64602201"/>
<dbReference type="RefSeq" id="XP_041161615.1">
    <property type="nucleotide sequence ID" value="XM_041308437.1"/>
</dbReference>
<gene>
    <name evidence="1" type="ORF">HD556DRAFT_1471185</name>
</gene>
<dbReference type="AlphaFoldDB" id="A0A9P7AT06"/>
<reference evidence="1" key="1">
    <citation type="journal article" date="2020" name="New Phytol.">
        <title>Comparative genomics reveals dynamic genome evolution in host specialist ectomycorrhizal fungi.</title>
        <authorList>
            <person name="Lofgren L.A."/>
            <person name="Nguyen N.H."/>
            <person name="Vilgalys R."/>
            <person name="Ruytinx J."/>
            <person name="Liao H.L."/>
            <person name="Branco S."/>
            <person name="Kuo A."/>
            <person name="LaButti K."/>
            <person name="Lipzen A."/>
            <person name="Andreopoulos W."/>
            <person name="Pangilinan J."/>
            <person name="Riley R."/>
            <person name="Hundley H."/>
            <person name="Na H."/>
            <person name="Barry K."/>
            <person name="Grigoriev I.V."/>
            <person name="Stajich J.E."/>
            <person name="Kennedy P.G."/>
        </authorList>
    </citation>
    <scope>NUCLEOTIDE SEQUENCE</scope>
    <source>
        <strain evidence="1">S12</strain>
    </source>
</reference>
<dbReference type="Proteomes" id="UP000719766">
    <property type="component" value="Unassembled WGS sequence"/>
</dbReference>
<organism evidence="1 2">
    <name type="scientific">Suillus plorans</name>
    <dbReference type="NCBI Taxonomy" id="116603"/>
    <lineage>
        <taxon>Eukaryota</taxon>
        <taxon>Fungi</taxon>
        <taxon>Dikarya</taxon>
        <taxon>Basidiomycota</taxon>
        <taxon>Agaricomycotina</taxon>
        <taxon>Agaricomycetes</taxon>
        <taxon>Agaricomycetidae</taxon>
        <taxon>Boletales</taxon>
        <taxon>Suillineae</taxon>
        <taxon>Suillaceae</taxon>
        <taxon>Suillus</taxon>
    </lineage>
</organism>
<keyword evidence="2" id="KW-1185">Reference proteome</keyword>